<dbReference type="Proteomes" id="UP000419138">
    <property type="component" value="Unassembled WGS sequence"/>
</dbReference>
<proteinExistence type="predicted"/>
<name>A0A646KKG5_STRJU</name>
<dbReference type="EMBL" id="VCLA01000157">
    <property type="protein sequence ID" value="MQT02789.1"/>
    <property type="molecule type" value="Genomic_DNA"/>
</dbReference>
<keyword evidence="2" id="KW-0472">Membrane</keyword>
<sequence>MARRRDNRKTVAWIAGGAGAVVLALTGYAILSGDDEPDTAATGKGGPSASASASPAPTYQAPEDWTEPVRWSALPRGERTDTRGSLVGYPETTEGAVGMMAAANRSAIEGGTSATDEQLRIYHSYIGKADKSELNAEQIELTALETDKQLARQMGVKPGQQLPPGAYVRNVVIGYQVIKKSPTEVSAWLLARVVTKTGETSRETTAYTRTLAGAQWQNGDWRLTGAATERALTDVKGKPEPKQAAPGDAAFNANGWTAIREAS</sequence>
<keyword evidence="2" id="KW-0812">Transmembrane</keyword>
<feature type="region of interest" description="Disordered" evidence="1">
    <location>
        <begin position="234"/>
        <end position="256"/>
    </location>
</feature>
<evidence type="ECO:0000256" key="2">
    <source>
        <dbReference type="SAM" id="Phobius"/>
    </source>
</evidence>
<accession>A0A646KKG5</accession>
<feature type="region of interest" description="Disordered" evidence="1">
    <location>
        <begin position="37"/>
        <end position="66"/>
    </location>
</feature>
<feature type="compositionally biased region" description="Low complexity" evidence="1">
    <location>
        <begin position="39"/>
        <end position="58"/>
    </location>
</feature>
<dbReference type="AlphaFoldDB" id="A0A646KKG5"/>
<reference evidence="3 4" key="1">
    <citation type="submission" date="2019-05" db="EMBL/GenBank/DDBJ databases">
        <title>Comparative genomics and metabolomics analyses of clavulanic acid producing Streptomyces species provides insight into specialized metabolism and evolution of beta-lactam biosynthetic gene clusters.</title>
        <authorList>
            <person name="Moore M.A."/>
            <person name="Cruz-Morales P."/>
            <person name="Barona Gomez F."/>
            <person name="Kapil T."/>
        </authorList>
    </citation>
    <scope>NUCLEOTIDE SEQUENCE [LARGE SCALE GENOMIC DNA]</scope>
    <source>
        <strain evidence="3 4">NRRL 5741</strain>
    </source>
</reference>
<dbReference type="OrthoDB" id="4306465at2"/>
<keyword evidence="4" id="KW-1185">Reference proteome</keyword>
<feature type="transmembrane region" description="Helical" evidence="2">
    <location>
        <begin position="12"/>
        <end position="31"/>
    </location>
</feature>
<evidence type="ECO:0000313" key="4">
    <source>
        <dbReference type="Proteomes" id="UP000419138"/>
    </source>
</evidence>
<organism evidence="3 4">
    <name type="scientific">Streptomyces jumonjinensis</name>
    <dbReference type="NCBI Taxonomy" id="1945"/>
    <lineage>
        <taxon>Bacteria</taxon>
        <taxon>Bacillati</taxon>
        <taxon>Actinomycetota</taxon>
        <taxon>Actinomycetes</taxon>
        <taxon>Kitasatosporales</taxon>
        <taxon>Streptomycetaceae</taxon>
        <taxon>Streptomyces</taxon>
    </lineage>
</organism>
<comment type="caution">
    <text evidence="3">The sequence shown here is derived from an EMBL/GenBank/DDBJ whole genome shotgun (WGS) entry which is preliminary data.</text>
</comment>
<evidence type="ECO:0000256" key="1">
    <source>
        <dbReference type="SAM" id="MobiDB-lite"/>
    </source>
</evidence>
<protein>
    <submittedName>
        <fullName evidence="3">Uncharacterized protein</fullName>
    </submittedName>
</protein>
<gene>
    <name evidence="3" type="ORF">FF041_22120</name>
</gene>
<evidence type="ECO:0000313" key="3">
    <source>
        <dbReference type="EMBL" id="MQT02789.1"/>
    </source>
</evidence>
<keyword evidence="2" id="KW-1133">Transmembrane helix</keyword>
<dbReference type="RefSeq" id="WP_153524364.1">
    <property type="nucleotide sequence ID" value="NZ_JBEPDZ010000038.1"/>
</dbReference>